<evidence type="ECO:0000259" key="5">
    <source>
        <dbReference type="Pfam" id="PF03372"/>
    </source>
</evidence>
<gene>
    <name evidence="6" type="ORF">EER27_05210</name>
</gene>
<evidence type="ECO:0000256" key="1">
    <source>
        <dbReference type="ARBA" id="ARBA00022729"/>
    </source>
</evidence>
<accession>A0A3M8SWW5</accession>
<keyword evidence="1" id="KW-0732">Signal</keyword>
<evidence type="ECO:0000256" key="3">
    <source>
        <dbReference type="SAM" id="MobiDB-lite"/>
    </source>
</evidence>
<dbReference type="GO" id="GO:0004767">
    <property type="term" value="F:sphingomyelin phosphodiesterase activity"/>
    <property type="evidence" value="ECO:0007669"/>
    <property type="project" value="InterPro"/>
</dbReference>
<keyword evidence="2" id="KW-0378">Hydrolase</keyword>
<dbReference type="InterPro" id="IPR005135">
    <property type="entry name" value="Endo/exonuclease/phosphatase"/>
</dbReference>
<dbReference type="SUPFAM" id="SSF56219">
    <property type="entry name" value="DNase I-like"/>
    <property type="match status" value="1"/>
</dbReference>
<evidence type="ECO:0000256" key="4">
    <source>
        <dbReference type="SAM" id="Phobius"/>
    </source>
</evidence>
<protein>
    <submittedName>
        <fullName evidence="6">Phospholipase</fullName>
    </submittedName>
</protein>
<sequence>MIAVTEHLTVTAVKRMRHRTVKAGEEGVGHPPRVSTRRWRRLGGVSARGVRRHVGRLMPTAARSRPRCPGRCRPGARQPGRLPATGSTQDRTSTMPIVRLRTLFTMLLLAVCSLPLAAFAARPDLTVMSYNIMQLPTQDWDQANRRNRLPAAIRGLAETPDVLVLQEVFTNEAYARLVDLQDLYPYRTGTVGYRCSGDGWNSISGACSNAITVVRGGVVVLSRWPILEKHALVYRASRYGSWDYLSNKGAAYVRLRKGGSDYHIIGTHLQASQTMVFDPGADDRPDHAVRMAQLREMHDWIDGFGIARSEPVIIAGDLNVEYGRGDDVVEMLDTSATDLDYPASEPFRSFSARHNWLTKANAYYGGFSLDYDQTLDYVLWRHDHLAPVEPAQQRVIALKSADSWYWLWMRGWWDLPEGRVWHDGYHSELSDHYPVVATFRYDR</sequence>
<dbReference type="InterPro" id="IPR036691">
    <property type="entry name" value="Endo/exonu/phosph_ase_sf"/>
</dbReference>
<evidence type="ECO:0000313" key="6">
    <source>
        <dbReference type="EMBL" id="RNF85175.1"/>
    </source>
</evidence>
<name>A0A3M8SWW5_9GAMM</name>
<evidence type="ECO:0000313" key="7">
    <source>
        <dbReference type="Proteomes" id="UP000267049"/>
    </source>
</evidence>
<keyword evidence="7" id="KW-1185">Reference proteome</keyword>
<proteinExistence type="predicted"/>
<feature type="transmembrane region" description="Helical" evidence="4">
    <location>
        <begin position="103"/>
        <end position="121"/>
    </location>
</feature>
<dbReference type="PANTHER" id="PTHR16320:SF23">
    <property type="entry name" value="SPHINGOMYELINASE C 1"/>
    <property type="match status" value="1"/>
</dbReference>
<keyword evidence="4" id="KW-1133">Transmembrane helix</keyword>
<dbReference type="Pfam" id="PF03372">
    <property type="entry name" value="Exo_endo_phos"/>
    <property type="match status" value="1"/>
</dbReference>
<dbReference type="InterPro" id="IPR017766">
    <property type="entry name" value="Sphingomyelinase/PLipase_C"/>
</dbReference>
<dbReference type="Gene3D" id="3.60.10.10">
    <property type="entry name" value="Endonuclease/exonuclease/phosphatase"/>
    <property type="match status" value="1"/>
</dbReference>
<organism evidence="6 7">
    <name type="scientific">Montanilutibacter psychrotolerans</name>
    <dbReference type="NCBI Taxonomy" id="1327343"/>
    <lineage>
        <taxon>Bacteria</taxon>
        <taxon>Pseudomonadati</taxon>
        <taxon>Pseudomonadota</taxon>
        <taxon>Gammaproteobacteria</taxon>
        <taxon>Lysobacterales</taxon>
        <taxon>Lysobacteraceae</taxon>
        <taxon>Montanilutibacter</taxon>
    </lineage>
</organism>
<dbReference type="AlphaFoldDB" id="A0A3M8SWW5"/>
<dbReference type="Proteomes" id="UP000267049">
    <property type="component" value="Unassembled WGS sequence"/>
</dbReference>
<dbReference type="GO" id="GO:0005576">
    <property type="term" value="C:extracellular region"/>
    <property type="evidence" value="ECO:0007669"/>
    <property type="project" value="InterPro"/>
</dbReference>
<comment type="caution">
    <text evidence="6">The sequence shown here is derived from an EMBL/GenBank/DDBJ whole genome shotgun (WGS) entry which is preliminary data.</text>
</comment>
<reference evidence="6 7" key="1">
    <citation type="submission" date="2018-11" db="EMBL/GenBank/DDBJ databases">
        <title>Lysobacter cryohumiis sp. nov., isolated from soil in the Tianshan Mountains, Xinjiang, China.</title>
        <authorList>
            <person name="Luo Y."/>
            <person name="Sheng H."/>
        </authorList>
    </citation>
    <scope>NUCLEOTIDE SEQUENCE [LARGE SCALE GENOMIC DNA]</scope>
    <source>
        <strain evidence="6 7">ZS60</strain>
    </source>
</reference>
<dbReference type="OrthoDB" id="338539at2"/>
<keyword evidence="4" id="KW-0812">Transmembrane</keyword>
<evidence type="ECO:0000256" key="2">
    <source>
        <dbReference type="ARBA" id="ARBA00022801"/>
    </source>
</evidence>
<dbReference type="PANTHER" id="PTHR16320">
    <property type="entry name" value="SPHINGOMYELINASE FAMILY MEMBER"/>
    <property type="match status" value="1"/>
</dbReference>
<dbReference type="InterPro" id="IPR038772">
    <property type="entry name" value="Sph/SMPD2-like"/>
</dbReference>
<feature type="region of interest" description="Disordered" evidence="3">
    <location>
        <begin position="61"/>
        <end position="90"/>
    </location>
</feature>
<keyword evidence="4" id="KW-0472">Membrane</keyword>
<feature type="compositionally biased region" description="Low complexity" evidence="3">
    <location>
        <begin position="71"/>
        <end position="81"/>
    </location>
</feature>
<dbReference type="CDD" id="cd09078">
    <property type="entry name" value="nSMase"/>
    <property type="match status" value="1"/>
</dbReference>
<feature type="domain" description="Endonuclease/exonuclease/phosphatase" evidence="5">
    <location>
        <begin position="128"/>
        <end position="393"/>
    </location>
</feature>
<dbReference type="EMBL" id="RIBS01000002">
    <property type="protein sequence ID" value="RNF85175.1"/>
    <property type="molecule type" value="Genomic_DNA"/>
</dbReference>